<accession>A0A016SYL7</accession>
<evidence type="ECO:0000313" key="2">
    <source>
        <dbReference type="Proteomes" id="UP000024635"/>
    </source>
</evidence>
<comment type="caution">
    <text evidence="1">The sequence shown here is derived from an EMBL/GenBank/DDBJ whole genome shotgun (WGS) entry which is preliminary data.</text>
</comment>
<evidence type="ECO:0000313" key="1">
    <source>
        <dbReference type="EMBL" id="EYB95424.1"/>
    </source>
</evidence>
<organism evidence="1 2">
    <name type="scientific">Ancylostoma ceylanicum</name>
    <dbReference type="NCBI Taxonomy" id="53326"/>
    <lineage>
        <taxon>Eukaryota</taxon>
        <taxon>Metazoa</taxon>
        <taxon>Ecdysozoa</taxon>
        <taxon>Nematoda</taxon>
        <taxon>Chromadorea</taxon>
        <taxon>Rhabditida</taxon>
        <taxon>Rhabditina</taxon>
        <taxon>Rhabditomorpha</taxon>
        <taxon>Strongyloidea</taxon>
        <taxon>Ancylostomatidae</taxon>
        <taxon>Ancylostomatinae</taxon>
        <taxon>Ancylostoma</taxon>
    </lineage>
</organism>
<dbReference type="AlphaFoldDB" id="A0A016SYL7"/>
<dbReference type="Proteomes" id="UP000024635">
    <property type="component" value="Unassembled WGS sequence"/>
</dbReference>
<keyword evidence="2" id="KW-1185">Reference proteome</keyword>
<reference evidence="2" key="1">
    <citation type="journal article" date="2015" name="Nat. Genet.">
        <title>The genome and transcriptome of the zoonotic hookworm Ancylostoma ceylanicum identify infection-specific gene families.</title>
        <authorList>
            <person name="Schwarz E.M."/>
            <person name="Hu Y."/>
            <person name="Antoshechkin I."/>
            <person name="Miller M.M."/>
            <person name="Sternberg P.W."/>
            <person name="Aroian R.V."/>
        </authorList>
    </citation>
    <scope>NUCLEOTIDE SEQUENCE</scope>
    <source>
        <strain evidence="2">HY135</strain>
    </source>
</reference>
<proteinExistence type="predicted"/>
<dbReference type="SUPFAM" id="SSF52047">
    <property type="entry name" value="RNI-like"/>
    <property type="match status" value="1"/>
</dbReference>
<sequence>MHFASIFASSGWKSEMEQLDLETLVIQVVDDHEQALVVLEIMLSHGHLETLNLEGCHLRDLTLIPPNLVHLHSRENPIGPAPCSVVVELNRANIGDPLMYKLRYIEVDDEFAQ</sequence>
<protein>
    <submittedName>
        <fullName evidence="1">Uncharacterized protein</fullName>
    </submittedName>
</protein>
<dbReference type="EMBL" id="JARK01001496">
    <property type="protein sequence ID" value="EYB95424.1"/>
    <property type="molecule type" value="Genomic_DNA"/>
</dbReference>
<gene>
    <name evidence="1" type="primary">Acey_s0160.g3348</name>
    <name evidence="1" type="ORF">Y032_0160g3348</name>
</gene>
<name>A0A016SYL7_9BILA</name>